<dbReference type="AlphaFoldDB" id="A0AAE2VCS7"/>
<evidence type="ECO:0000313" key="8">
    <source>
        <dbReference type="EMBL" id="MBK1853634.1"/>
    </source>
</evidence>
<evidence type="ECO:0000256" key="4">
    <source>
        <dbReference type="ARBA" id="ARBA00022989"/>
    </source>
</evidence>
<evidence type="ECO:0000256" key="3">
    <source>
        <dbReference type="ARBA" id="ARBA00022692"/>
    </source>
</evidence>
<keyword evidence="4 6" id="KW-1133">Transmembrane helix</keyword>
<organism evidence="8 9">
    <name type="scientific">Oceaniferula flava</name>
    <dbReference type="NCBI Taxonomy" id="2800421"/>
    <lineage>
        <taxon>Bacteria</taxon>
        <taxon>Pseudomonadati</taxon>
        <taxon>Verrucomicrobiota</taxon>
        <taxon>Verrucomicrobiia</taxon>
        <taxon>Verrucomicrobiales</taxon>
        <taxon>Verrucomicrobiaceae</taxon>
        <taxon>Oceaniferula</taxon>
    </lineage>
</organism>
<feature type="transmembrane region" description="Helical" evidence="6">
    <location>
        <begin position="190"/>
        <end position="208"/>
    </location>
</feature>
<gene>
    <name evidence="8" type="ORF">JIN83_01555</name>
</gene>
<sequence length="299" mass="31692">MKTTPPTSALIPAIVILGAFLFSSKGIVIKLMYAEGLSPASVLMLRMIIALPFYLVIAIILRKKLGAISSRDWCSIAGLALLGYFLCSLVNMIGLQFISVGLERVILFCYPSVVLLGSAMVQRKRPAKALLAACLLSWIGLYLVIQDEIHLHHQASRILLGSGLVFFSAVLYACYILISKPLIMRVGSEAYTSVVMCISCVWVLGYFATTEGDIGALTASAKVLSYGVIIGVFGTVLPTYILSFGLSKIPATSYAVLSSAGPVATIILSLAMAGQFPSGLQCAGVALSVTGSLLASQQR</sequence>
<dbReference type="InterPro" id="IPR051258">
    <property type="entry name" value="Diverse_Substrate_Transporter"/>
</dbReference>
<feature type="transmembrane region" description="Helical" evidence="6">
    <location>
        <begin position="42"/>
        <end position="61"/>
    </location>
</feature>
<dbReference type="InterPro" id="IPR000620">
    <property type="entry name" value="EamA_dom"/>
</dbReference>
<evidence type="ECO:0000256" key="1">
    <source>
        <dbReference type="ARBA" id="ARBA00004651"/>
    </source>
</evidence>
<feature type="domain" description="EamA" evidence="7">
    <location>
        <begin position="161"/>
        <end position="296"/>
    </location>
</feature>
<feature type="transmembrane region" description="Helical" evidence="6">
    <location>
        <begin position="129"/>
        <end position="146"/>
    </location>
</feature>
<name>A0AAE2VCS7_9BACT</name>
<dbReference type="PANTHER" id="PTHR42920:SF5">
    <property type="entry name" value="EAMA DOMAIN-CONTAINING PROTEIN"/>
    <property type="match status" value="1"/>
</dbReference>
<keyword evidence="9" id="KW-1185">Reference proteome</keyword>
<dbReference type="GO" id="GO:0005886">
    <property type="term" value="C:plasma membrane"/>
    <property type="evidence" value="ECO:0007669"/>
    <property type="project" value="UniProtKB-SubCell"/>
</dbReference>
<accession>A0AAE2VCS7</accession>
<dbReference type="InterPro" id="IPR037185">
    <property type="entry name" value="EmrE-like"/>
</dbReference>
<dbReference type="SUPFAM" id="SSF103481">
    <property type="entry name" value="Multidrug resistance efflux transporter EmrE"/>
    <property type="match status" value="2"/>
</dbReference>
<keyword evidence="2" id="KW-1003">Cell membrane</keyword>
<evidence type="ECO:0000256" key="6">
    <source>
        <dbReference type="SAM" id="Phobius"/>
    </source>
</evidence>
<feature type="transmembrane region" description="Helical" evidence="6">
    <location>
        <begin position="158"/>
        <end position="178"/>
    </location>
</feature>
<dbReference type="Proteomes" id="UP000634206">
    <property type="component" value="Unassembled WGS sequence"/>
</dbReference>
<comment type="caution">
    <text evidence="8">The sequence shown here is derived from an EMBL/GenBank/DDBJ whole genome shotgun (WGS) entry which is preliminary data.</text>
</comment>
<feature type="transmembrane region" description="Helical" evidence="6">
    <location>
        <begin position="254"/>
        <end position="272"/>
    </location>
</feature>
<evidence type="ECO:0000313" key="9">
    <source>
        <dbReference type="Proteomes" id="UP000634206"/>
    </source>
</evidence>
<dbReference type="PANTHER" id="PTHR42920">
    <property type="entry name" value="OS03G0707200 PROTEIN-RELATED"/>
    <property type="match status" value="1"/>
</dbReference>
<protein>
    <submittedName>
        <fullName evidence="8">DMT family transporter</fullName>
    </submittedName>
</protein>
<proteinExistence type="predicted"/>
<dbReference type="RefSeq" id="WP_309488230.1">
    <property type="nucleotide sequence ID" value="NZ_JAENIG010000001.1"/>
</dbReference>
<dbReference type="EMBL" id="JAENIG010000001">
    <property type="protein sequence ID" value="MBK1853634.1"/>
    <property type="molecule type" value="Genomic_DNA"/>
</dbReference>
<reference evidence="8" key="1">
    <citation type="submission" date="2021-01" db="EMBL/GenBank/DDBJ databases">
        <title>Modified the classification status of verrucomicrobia.</title>
        <authorList>
            <person name="Feng X."/>
        </authorList>
    </citation>
    <scope>NUCLEOTIDE SEQUENCE</scope>
    <source>
        <strain evidence="8">5K15</strain>
    </source>
</reference>
<comment type="subcellular location">
    <subcellularLocation>
        <location evidence="1">Cell membrane</location>
        <topology evidence="1">Multi-pass membrane protein</topology>
    </subcellularLocation>
</comment>
<evidence type="ECO:0000256" key="5">
    <source>
        <dbReference type="ARBA" id="ARBA00023136"/>
    </source>
</evidence>
<feature type="transmembrane region" description="Helical" evidence="6">
    <location>
        <begin position="223"/>
        <end position="242"/>
    </location>
</feature>
<dbReference type="Pfam" id="PF00892">
    <property type="entry name" value="EamA"/>
    <property type="match status" value="2"/>
</dbReference>
<feature type="transmembrane region" description="Helical" evidence="6">
    <location>
        <begin position="105"/>
        <end position="122"/>
    </location>
</feature>
<keyword evidence="3 6" id="KW-0812">Transmembrane</keyword>
<feature type="domain" description="EamA" evidence="7">
    <location>
        <begin position="14"/>
        <end position="145"/>
    </location>
</feature>
<evidence type="ECO:0000256" key="2">
    <source>
        <dbReference type="ARBA" id="ARBA00022475"/>
    </source>
</evidence>
<keyword evidence="5 6" id="KW-0472">Membrane</keyword>
<evidence type="ECO:0000259" key="7">
    <source>
        <dbReference type="Pfam" id="PF00892"/>
    </source>
</evidence>
<feature type="transmembrane region" description="Helical" evidence="6">
    <location>
        <begin position="73"/>
        <end position="99"/>
    </location>
</feature>